<protein>
    <submittedName>
        <fullName evidence="1">Uncharacterized protein</fullName>
    </submittedName>
</protein>
<comment type="caution">
    <text evidence="1">The sequence shown here is derived from an EMBL/GenBank/DDBJ whole genome shotgun (WGS) entry which is preliminary data.</text>
</comment>
<accession>A0A560EWW1</accession>
<reference evidence="1 2" key="1">
    <citation type="submission" date="2019-06" db="EMBL/GenBank/DDBJ databases">
        <title>Genomic Encyclopedia of Type Strains, Phase IV (KMG-V): Genome sequencing to study the core and pangenomes of soil and plant-associated prokaryotes.</title>
        <authorList>
            <person name="Whitman W."/>
        </authorList>
    </citation>
    <scope>NUCLEOTIDE SEQUENCE [LARGE SCALE GENOMIC DNA]</scope>
    <source>
        <strain evidence="1 2">BR 11880</strain>
    </source>
</reference>
<organism evidence="1 2">
    <name type="scientific">Nitrospirillum amazonense</name>
    <dbReference type="NCBI Taxonomy" id="28077"/>
    <lineage>
        <taxon>Bacteria</taxon>
        <taxon>Pseudomonadati</taxon>
        <taxon>Pseudomonadota</taxon>
        <taxon>Alphaproteobacteria</taxon>
        <taxon>Rhodospirillales</taxon>
        <taxon>Azospirillaceae</taxon>
        <taxon>Nitrospirillum</taxon>
    </lineage>
</organism>
<dbReference type="AlphaFoldDB" id="A0A560EWW1"/>
<proteinExistence type="predicted"/>
<name>A0A560EWW1_9PROT</name>
<gene>
    <name evidence="1" type="ORF">FBZ89_11991</name>
</gene>
<evidence type="ECO:0000313" key="2">
    <source>
        <dbReference type="Proteomes" id="UP000319859"/>
    </source>
</evidence>
<dbReference type="RefSeq" id="WP_145752745.1">
    <property type="nucleotide sequence ID" value="NZ_VITN01000019.1"/>
</dbReference>
<dbReference type="OrthoDB" id="7364286at2"/>
<dbReference type="Proteomes" id="UP000319859">
    <property type="component" value="Unassembled WGS sequence"/>
</dbReference>
<sequence>MAAAERPGHWGDRWVGAQRIAAALLALVNALRPWRIYLLVPSPMRGEGATGHFLIVIDDEAPLPCWDGNLALATLGRLDLPAAVTVLCMGDFRSALQVDGSIAQRMVEEGELLFAARAPWKDGEVRLKA</sequence>
<dbReference type="EMBL" id="VITN01000019">
    <property type="protein sequence ID" value="TWB13876.1"/>
    <property type="molecule type" value="Genomic_DNA"/>
</dbReference>
<evidence type="ECO:0000313" key="1">
    <source>
        <dbReference type="EMBL" id="TWB13876.1"/>
    </source>
</evidence>